<keyword evidence="1" id="KW-0472">Membrane</keyword>
<proteinExistence type="predicted"/>
<feature type="transmembrane region" description="Helical" evidence="1">
    <location>
        <begin position="166"/>
        <end position="183"/>
    </location>
</feature>
<feature type="transmembrane region" description="Helical" evidence="1">
    <location>
        <begin position="61"/>
        <end position="86"/>
    </location>
</feature>
<evidence type="ECO:0000313" key="3">
    <source>
        <dbReference type="Proteomes" id="UP001230685"/>
    </source>
</evidence>
<gene>
    <name evidence="2" type="ORF">Q5H91_15725</name>
</gene>
<feature type="transmembrane region" description="Helical" evidence="1">
    <location>
        <begin position="92"/>
        <end position="112"/>
    </location>
</feature>
<name>A0ABT9EPB0_9SPHN</name>
<keyword evidence="1" id="KW-1133">Transmembrane helix</keyword>
<sequence>MSGLNGLARLILRLANWIAGRDREEWVLAMVAETDAAGGHGPAWALGCLYAAAKDRMARDLWFVAALFALPVFAIVLSFSVGAAILVGARTIGISDMAVIPLMFSGSLVAGLMLGRMRPAYPPIAVGTVAFVVHQAIPLLLMWAAFGRLMPFWSPNMTIYNLPAPTGLLVSWLIWVAATWWGGGTRRGAIA</sequence>
<dbReference type="Proteomes" id="UP001230685">
    <property type="component" value="Unassembled WGS sequence"/>
</dbReference>
<accession>A0ABT9EPB0</accession>
<feature type="transmembrane region" description="Helical" evidence="1">
    <location>
        <begin position="124"/>
        <end position="146"/>
    </location>
</feature>
<evidence type="ECO:0000313" key="2">
    <source>
        <dbReference type="EMBL" id="MDP1028670.1"/>
    </source>
</evidence>
<dbReference type="EMBL" id="JAUUDS010000012">
    <property type="protein sequence ID" value="MDP1028670.1"/>
    <property type="molecule type" value="Genomic_DNA"/>
</dbReference>
<reference evidence="2 3" key="1">
    <citation type="submission" date="2023-07" db="EMBL/GenBank/DDBJ databases">
        <authorList>
            <person name="Kim M.K."/>
        </authorList>
    </citation>
    <scope>NUCLEOTIDE SEQUENCE [LARGE SCALE GENOMIC DNA]</scope>
    <source>
        <strain evidence="2 3">KR1UV-12</strain>
    </source>
</reference>
<dbReference type="RefSeq" id="WP_305174406.1">
    <property type="nucleotide sequence ID" value="NZ_JAUUDS010000012.1"/>
</dbReference>
<keyword evidence="1" id="KW-0812">Transmembrane</keyword>
<organism evidence="2 3">
    <name type="scientific">Sphingomonas aurea</name>
    <dbReference type="NCBI Taxonomy" id="3063994"/>
    <lineage>
        <taxon>Bacteria</taxon>
        <taxon>Pseudomonadati</taxon>
        <taxon>Pseudomonadota</taxon>
        <taxon>Alphaproteobacteria</taxon>
        <taxon>Sphingomonadales</taxon>
        <taxon>Sphingomonadaceae</taxon>
        <taxon>Sphingomonas</taxon>
    </lineage>
</organism>
<keyword evidence="3" id="KW-1185">Reference proteome</keyword>
<protein>
    <submittedName>
        <fullName evidence="2">Uncharacterized protein</fullName>
    </submittedName>
</protein>
<evidence type="ECO:0000256" key="1">
    <source>
        <dbReference type="SAM" id="Phobius"/>
    </source>
</evidence>
<comment type="caution">
    <text evidence="2">The sequence shown here is derived from an EMBL/GenBank/DDBJ whole genome shotgun (WGS) entry which is preliminary data.</text>
</comment>